<feature type="region of interest" description="Disordered" evidence="1">
    <location>
        <begin position="60"/>
        <end position="112"/>
    </location>
</feature>
<feature type="compositionally biased region" description="Acidic residues" evidence="1">
    <location>
        <begin position="71"/>
        <end position="90"/>
    </location>
</feature>
<accession>A0AAD5UZY7</accession>
<keyword evidence="3" id="KW-1185">Reference proteome</keyword>
<protein>
    <submittedName>
        <fullName evidence="2">Uncharacterized protein</fullName>
    </submittedName>
</protein>
<name>A0AAD5UZY7_9APHY</name>
<gene>
    <name evidence="2" type="ORF">NLI96_g6970</name>
</gene>
<organism evidence="2 3">
    <name type="scientific">Meripilus lineatus</name>
    <dbReference type="NCBI Taxonomy" id="2056292"/>
    <lineage>
        <taxon>Eukaryota</taxon>
        <taxon>Fungi</taxon>
        <taxon>Dikarya</taxon>
        <taxon>Basidiomycota</taxon>
        <taxon>Agaricomycotina</taxon>
        <taxon>Agaricomycetes</taxon>
        <taxon>Polyporales</taxon>
        <taxon>Meripilaceae</taxon>
        <taxon>Meripilus</taxon>
    </lineage>
</organism>
<evidence type="ECO:0000256" key="1">
    <source>
        <dbReference type="SAM" id="MobiDB-lite"/>
    </source>
</evidence>
<evidence type="ECO:0000313" key="2">
    <source>
        <dbReference type="EMBL" id="KAJ3482449.1"/>
    </source>
</evidence>
<feature type="compositionally biased region" description="Basic and acidic residues" evidence="1">
    <location>
        <begin position="60"/>
        <end position="70"/>
    </location>
</feature>
<feature type="compositionally biased region" description="Acidic residues" evidence="1">
    <location>
        <begin position="101"/>
        <end position="112"/>
    </location>
</feature>
<reference evidence="2" key="1">
    <citation type="submission" date="2022-07" db="EMBL/GenBank/DDBJ databases">
        <title>Genome Sequence of Physisporinus lineatus.</title>
        <authorList>
            <person name="Buettner E."/>
        </authorList>
    </citation>
    <scope>NUCLEOTIDE SEQUENCE</scope>
    <source>
        <strain evidence="2">VT162</strain>
    </source>
</reference>
<evidence type="ECO:0000313" key="3">
    <source>
        <dbReference type="Proteomes" id="UP001212997"/>
    </source>
</evidence>
<dbReference type="EMBL" id="JANAWD010000272">
    <property type="protein sequence ID" value="KAJ3482449.1"/>
    <property type="molecule type" value="Genomic_DNA"/>
</dbReference>
<dbReference type="AlphaFoldDB" id="A0AAD5UZY7"/>
<comment type="caution">
    <text evidence="2">The sequence shown here is derived from an EMBL/GenBank/DDBJ whole genome shotgun (WGS) entry which is preliminary data.</text>
</comment>
<dbReference type="Proteomes" id="UP001212997">
    <property type="component" value="Unassembled WGS sequence"/>
</dbReference>
<sequence>MKLMDYLKDLAVRQKPGFASAILDGLKHGSEPLRECDRRYELELTFDDFPLDDLLRGWEEEMAAEERGEGVEDAEEGTESTRESDEDWTDCESRSSSESTGESDEDWTDSEP</sequence>
<proteinExistence type="predicted"/>